<dbReference type="CDD" id="cd00569">
    <property type="entry name" value="HTH_Hin_like"/>
    <property type="match status" value="1"/>
</dbReference>
<protein>
    <submittedName>
        <fullName evidence="6">Recombinase family protein</fullName>
    </submittedName>
</protein>
<comment type="similarity">
    <text evidence="1">Belongs to the site-specific recombinase resolvase family.</text>
</comment>
<dbReference type="PANTHER" id="PTHR30461:SF2">
    <property type="entry name" value="SERINE RECOMBINASE PINE-RELATED"/>
    <property type="match status" value="1"/>
</dbReference>
<evidence type="ECO:0000256" key="4">
    <source>
        <dbReference type="ARBA" id="ARBA00023172"/>
    </source>
</evidence>
<evidence type="ECO:0000259" key="5">
    <source>
        <dbReference type="PROSITE" id="PS51736"/>
    </source>
</evidence>
<dbReference type="RefSeq" id="WP_205375989.1">
    <property type="nucleotide sequence ID" value="NZ_JAFEJA010000001.1"/>
</dbReference>
<dbReference type="CDD" id="cd03768">
    <property type="entry name" value="SR_ResInv"/>
    <property type="match status" value="1"/>
</dbReference>
<keyword evidence="4" id="KW-0233">DNA recombination</keyword>
<organism evidence="6 7">
    <name type="scientific">Streptomyces zhihengii</name>
    <dbReference type="NCBI Taxonomy" id="1818004"/>
    <lineage>
        <taxon>Bacteria</taxon>
        <taxon>Bacillati</taxon>
        <taxon>Actinomycetota</taxon>
        <taxon>Actinomycetes</taxon>
        <taxon>Kitasatosporales</taxon>
        <taxon>Streptomycetaceae</taxon>
        <taxon>Streptomyces</taxon>
    </lineage>
</organism>
<dbReference type="PROSITE" id="PS51736">
    <property type="entry name" value="RECOMBINASES_3"/>
    <property type="match status" value="1"/>
</dbReference>
<keyword evidence="2" id="KW-0229">DNA integration</keyword>
<reference evidence="6 7" key="1">
    <citation type="journal article" date="2016" name="Arch. Microbiol.">
        <title>Streptomyces zhihengii sp. nov., isolated from rhizospheric soil of Psammosilene tunicoides.</title>
        <authorList>
            <person name="Huang M.J."/>
            <person name="Fei J.J."/>
            <person name="Salam N."/>
            <person name="Kim C.J."/>
            <person name="Hozzein W.N."/>
            <person name="Xiao M."/>
            <person name="Huang H.Q."/>
            <person name="Li W.J."/>
        </authorList>
    </citation>
    <scope>NUCLEOTIDE SEQUENCE [LARGE SCALE GENOMIC DNA]</scope>
    <source>
        <strain evidence="6 7">YIM T102</strain>
    </source>
</reference>
<dbReference type="SMART" id="SM00857">
    <property type="entry name" value="Resolvase"/>
    <property type="match status" value="1"/>
</dbReference>
<dbReference type="SUPFAM" id="SSF53041">
    <property type="entry name" value="Resolvase-like"/>
    <property type="match status" value="1"/>
</dbReference>
<evidence type="ECO:0000256" key="1">
    <source>
        <dbReference type="ARBA" id="ARBA00009913"/>
    </source>
</evidence>
<dbReference type="Gene3D" id="3.40.50.1390">
    <property type="entry name" value="Resolvase, N-terminal catalytic domain"/>
    <property type="match status" value="1"/>
</dbReference>
<dbReference type="Gene3D" id="1.10.10.60">
    <property type="entry name" value="Homeodomain-like"/>
    <property type="match status" value="1"/>
</dbReference>
<dbReference type="InterPro" id="IPR009057">
    <property type="entry name" value="Homeodomain-like_sf"/>
</dbReference>
<evidence type="ECO:0000256" key="3">
    <source>
        <dbReference type="ARBA" id="ARBA00023125"/>
    </source>
</evidence>
<comment type="caution">
    <text evidence="6">The sequence shown here is derived from an EMBL/GenBank/DDBJ whole genome shotgun (WGS) entry which is preliminary data.</text>
</comment>
<keyword evidence="3" id="KW-0238">DNA-binding</keyword>
<dbReference type="Pfam" id="PF00239">
    <property type="entry name" value="Resolvase"/>
    <property type="match status" value="1"/>
</dbReference>
<dbReference type="EMBL" id="JAFEJA010000001">
    <property type="protein sequence ID" value="MBM9622226.1"/>
    <property type="molecule type" value="Genomic_DNA"/>
</dbReference>
<dbReference type="InterPro" id="IPR006119">
    <property type="entry name" value="Resolv_N"/>
</dbReference>
<evidence type="ECO:0000313" key="6">
    <source>
        <dbReference type="EMBL" id="MBM9622226.1"/>
    </source>
</evidence>
<keyword evidence="7" id="KW-1185">Reference proteome</keyword>
<dbReference type="SUPFAM" id="SSF46689">
    <property type="entry name" value="Homeodomain-like"/>
    <property type="match status" value="1"/>
</dbReference>
<sequence length="192" mass="21255">MRIGYGRVSTTDQNLDVQRAALEAAGCEEIYLDKISGKLTNRPELDKVMTRLRAGDTLVITKLDRLGRSLKHLLEVSAELEARAVDLVVLDQGLDTSTPVGRFMFQILGAVAEFERSLNVERTMDGLASARAKGKVGGRKNALTPAQVRHARFMRDERDEDGRPRHTVQEIADELGVGRATIYRALDPDRVG</sequence>
<accession>A0ABS2UXH5</accession>
<dbReference type="InterPro" id="IPR036162">
    <property type="entry name" value="Resolvase-like_N_sf"/>
</dbReference>
<evidence type="ECO:0000313" key="7">
    <source>
        <dbReference type="Proteomes" id="UP000664109"/>
    </source>
</evidence>
<dbReference type="InterPro" id="IPR050639">
    <property type="entry name" value="SSR_resolvase"/>
</dbReference>
<dbReference type="PROSITE" id="PS00398">
    <property type="entry name" value="RECOMBINASES_2"/>
    <property type="match status" value="1"/>
</dbReference>
<proteinExistence type="inferred from homology"/>
<dbReference type="InterPro" id="IPR006118">
    <property type="entry name" value="Recombinase_CS"/>
</dbReference>
<feature type="domain" description="Resolvase/invertase-type recombinase catalytic" evidence="5">
    <location>
        <begin position="1"/>
        <end position="134"/>
    </location>
</feature>
<name>A0ABS2UXH5_9ACTN</name>
<dbReference type="Proteomes" id="UP000664109">
    <property type="component" value="Unassembled WGS sequence"/>
</dbReference>
<dbReference type="PANTHER" id="PTHR30461">
    <property type="entry name" value="DNA-INVERTASE FROM LAMBDOID PROPHAGE"/>
    <property type="match status" value="1"/>
</dbReference>
<evidence type="ECO:0000256" key="2">
    <source>
        <dbReference type="ARBA" id="ARBA00022908"/>
    </source>
</evidence>
<gene>
    <name evidence="6" type="ORF">JE024_26510</name>
</gene>